<dbReference type="InterPro" id="IPR012338">
    <property type="entry name" value="Beta-lactam/transpept-like"/>
</dbReference>
<evidence type="ECO:0000256" key="9">
    <source>
        <dbReference type="RuleBase" id="RU004016"/>
    </source>
</evidence>
<comment type="caution">
    <text evidence="12">The sequence shown here is derived from an EMBL/GenBank/DDBJ whole genome shotgun (WGS) entry which is preliminary data.</text>
</comment>
<evidence type="ECO:0000256" key="10">
    <source>
        <dbReference type="SAM" id="Phobius"/>
    </source>
</evidence>
<evidence type="ECO:0000256" key="6">
    <source>
        <dbReference type="ARBA" id="ARBA00023316"/>
    </source>
</evidence>
<dbReference type="PRINTS" id="PR00725">
    <property type="entry name" value="DADACBPTASE1"/>
</dbReference>
<dbReference type="InterPro" id="IPR018044">
    <property type="entry name" value="Peptidase_S11"/>
</dbReference>
<dbReference type="SUPFAM" id="SSF56601">
    <property type="entry name" value="beta-lactamase/transpeptidase-like"/>
    <property type="match status" value="1"/>
</dbReference>
<dbReference type="PANTHER" id="PTHR21581">
    <property type="entry name" value="D-ALANYL-D-ALANINE CARBOXYPEPTIDASE"/>
    <property type="match status" value="1"/>
</dbReference>
<name>A0A554JBJ7_9BACT</name>
<dbReference type="GO" id="GO:0008360">
    <property type="term" value="P:regulation of cell shape"/>
    <property type="evidence" value="ECO:0007669"/>
    <property type="project" value="UniProtKB-KW"/>
</dbReference>
<keyword evidence="12" id="KW-0121">Carboxypeptidase</keyword>
<dbReference type="PANTHER" id="PTHR21581:SF6">
    <property type="entry name" value="TRAFFICKING PROTEIN PARTICLE COMPLEX SUBUNIT 12"/>
    <property type="match status" value="1"/>
</dbReference>
<accession>A0A554JBJ7</accession>
<keyword evidence="4" id="KW-0133">Cell shape</keyword>
<protein>
    <submittedName>
        <fullName evidence="12">D-alanyl-D-alanine carboxypeptidase (Penicillin-binding protein 5/6)</fullName>
    </submittedName>
</protein>
<dbReference type="Proteomes" id="UP000319613">
    <property type="component" value="Unassembled WGS sequence"/>
</dbReference>
<dbReference type="GO" id="GO:0071555">
    <property type="term" value="P:cell wall organization"/>
    <property type="evidence" value="ECO:0007669"/>
    <property type="project" value="UniProtKB-KW"/>
</dbReference>
<feature type="binding site" evidence="8">
    <location>
        <position position="286"/>
    </location>
    <ligand>
        <name>substrate</name>
    </ligand>
</feature>
<feature type="active site" description="Proton acceptor" evidence="7">
    <location>
        <position position="128"/>
    </location>
</feature>
<keyword evidence="12" id="KW-0645">Protease</keyword>
<feature type="active site" evidence="7">
    <location>
        <position position="180"/>
    </location>
</feature>
<evidence type="ECO:0000313" key="12">
    <source>
        <dbReference type="EMBL" id="TSC65763.1"/>
    </source>
</evidence>
<evidence type="ECO:0000256" key="3">
    <source>
        <dbReference type="ARBA" id="ARBA00022801"/>
    </source>
</evidence>
<dbReference type="GO" id="GO:0009252">
    <property type="term" value="P:peptidoglycan biosynthetic process"/>
    <property type="evidence" value="ECO:0007669"/>
    <property type="project" value="UniProtKB-KW"/>
</dbReference>
<sequence length="337" mass="37149">MQGFKTKTKVPRKIAQNLSILIPAVALLLFAFNWQIPQAKTGKVLGAAITQTSPDTSQDFNFSTPLQGPIVSPPRGDSVNEDKEVKQTNYSVSPDVKAKAFLVYDPVAQTILYQKNIDGQVAIASLTKLMTAIVAFEDPGFIEAITITQEDALKVSPYLGLVPGDKVYPEDLLKAMLLGSANDAALTLANHFPNKAEFVLKMNAKAKELGMENTHFSNPVGFDSEANYSTAKDLRKLVNYGIDKLPYDQIWSQQASYSFESLLGKTYKIKNSNELVFEYKNIKSIKTGYTAKAQGNMIVEAENDNGNKVIAIVLGTPDRNDSTLEVIKYVFDNFSWN</sequence>
<dbReference type="Gene3D" id="3.40.710.10">
    <property type="entry name" value="DD-peptidase/beta-lactamase superfamily"/>
    <property type="match status" value="1"/>
</dbReference>
<comment type="similarity">
    <text evidence="1 9">Belongs to the peptidase S11 family.</text>
</comment>
<dbReference type="EMBL" id="VMFF01000029">
    <property type="protein sequence ID" value="TSC65763.1"/>
    <property type="molecule type" value="Genomic_DNA"/>
</dbReference>
<keyword evidence="3" id="KW-0378">Hydrolase</keyword>
<evidence type="ECO:0000259" key="11">
    <source>
        <dbReference type="Pfam" id="PF00768"/>
    </source>
</evidence>
<keyword evidence="5" id="KW-0573">Peptidoglycan synthesis</keyword>
<organism evidence="12 13">
    <name type="scientific">Candidatus Doudnabacteria bacterium Gr01-1014_77</name>
    <dbReference type="NCBI Taxonomy" id="2017133"/>
    <lineage>
        <taxon>Bacteria</taxon>
        <taxon>Candidatus Doudnaibacteriota</taxon>
    </lineage>
</organism>
<evidence type="ECO:0000256" key="5">
    <source>
        <dbReference type="ARBA" id="ARBA00022984"/>
    </source>
</evidence>
<dbReference type="GO" id="GO:0006508">
    <property type="term" value="P:proteolysis"/>
    <property type="evidence" value="ECO:0007669"/>
    <property type="project" value="InterPro"/>
</dbReference>
<keyword evidence="10" id="KW-1133">Transmembrane helix</keyword>
<dbReference type="InterPro" id="IPR001967">
    <property type="entry name" value="Peptidase_S11_N"/>
</dbReference>
<dbReference type="GO" id="GO:0009002">
    <property type="term" value="F:serine-type D-Ala-D-Ala carboxypeptidase activity"/>
    <property type="evidence" value="ECO:0007669"/>
    <property type="project" value="InterPro"/>
</dbReference>
<evidence type="ECO:0000256" key="2">
    <source>
        <dbReference type="ARBA" id="ARBA00022729"/>
    </source>
</evidence>
<dbReference type="AlphaFoldDB" id="A0A554JBJ7"/>
<evidence type="ECO:0000313" key="13">
    <source>
        <dbReference type="Proteomes" id="UP000319613"/>
    </source>
</evidence>
<keyword evidence="6" id="KW-0961">Cell wall biogenesis/degradation</keyword>
<keyword evidence="2" id="KW-0732">Signal</keyword>
<feature type="transmembrane region" description="Helical" evidence="10">
    <location>
        <begin position="14"/>
        <end position="34"/>
    </location>
</feature>
<feature type="domain" description="Peptidase S11 D-alanyl-D-alanine carboxypeptidase A N-terminal" evidence="11">
    <location>
        <begin position="93"/>
        <end position="316"/>
    </location>
</feature>
<dbReference type="Pfam" id="PF00768">
    <property type="entry name" value="Peptidase_S11"/>
    <property type="match status" value="1"/>
</dbReference>
<evidence type="ECO:0000256" key="4">
    <source>
        <dbReference type="ARBA" id="ARBA00022960"/>
    </source>
</evidence>
<gene>
    <name evidence="12" type="ORF">G01um101477_343</name>
</gene>
<evidence type="ECO:0000256" key="7">
    <source>
        <dbReference type="PIRSR" id="PIRSR618044-1"/>
    </source>
</evidence>
<keyword evidence="10" id="KW-0472">Membrane</keyword>
<reference evidence="12 13" key="1">
    <citation type="submission" date="2017-07" db="EMBL/GenBank/DDBJ databases">
        <title>Mechanisms for carbon and nitrogen cycling indicate functional differentiation within the Candidate Phyla Radiation.</title>
        <authorList>
            <person name="Danczak R.E."/>
            <person name="Johnston M.D."/>
            <person name="Kenah C."/>
            <person name="Slattery M."/>
            <person name="Wrighton K.C."/>
            <person name="Wilkins M.J."/>
        </authorList>
    </citation>
    <scope>NUCLEOTIDE SEQUENCE [LARGE SCALE GENOMIC DNA]</scope>
    <source>
        <strain evidence="12">Gr01-1014_77</strain>
    </source>
</reference>
<keyword evidence="10" id="KW-0812">Transmembrane</keyword>
<evidence type="ECO:0000256" key="1">
    <source>
        <dbReference type="ARBA" id="ARBA00007164"/>
    </source>
</evidence>
<evidence type="ECO:0000256" key="8">
    <source>
        <dbReference type="PIRSR" id="PIRSR618044-2"/>
    </source>
</evidence>
<proteinExistence type="inferred from homology"/>
<feature type="active site" evidence="7">
    <location>
        <position position="125"/>
    </location>
</feature>